<keyword evidence="3" id="KW-1185">Reference proteome</keyword>
<dbReference type="EMBL" id="CAJPIN010000167">
    <property type="protein sequence ID" value="CAG2053148.1"/>
    <property type="molecule type" value="Genomic_DNA"/>
</dbReference>
<dbReference type="PANTHER" id="PTHR46145:SF4">
    <property type="entry name" value="HEPARANASE"/>
    <property type="match status" value="1"/>
</dbReference>
<accession>A0ABN7NBD8</accession>
<evidence type="ECO:0000256" key="1">
    <source>
        <dbReference type="SAM" id="SignalP"/>
    </source>
</evidence>
<organism evidence="2 3">
    <name type="scientific">Timema podura</name>
    <name type="common">Walking stick</name>
    <dbReference type="NCBI Taxonomy" id="61482"/>
    <lineage>
        <taxon>Eukaryota</taxon>
        <taxon>Metazoa</taxon>
        <taxon>Ecdysozoa</taxon>
        <taxon>Arthropoda</taxon>
        <taxon>Hexapoda</taxon>
        <taxon>Insecta</taxon>
        <taxon>Pterygota</taxon>
        <taxon>Neoptera</taxon>
        <taxon>Polyneoptera</taxon>
        <taxon>Phasmatodea</taxon>
        <taxon>Timematodea</taxon>
        <taxon>Timematoidea</taxon>
        <taxon>Timematidae</taxon>
        <taxon>Timema</taxon>
    </lineage>
</organism>
<evidence type="ECO:0008006" key="4">
    <source>
        <dbReference type="Google" id="ProtNLM"/>
    </source>
</evidence>
<feature type="signal peptide" evidence="1">
    <location>
        <begin position="1"/>
        <end position="19"/>
    </location>
</feature>
<feature type="chain" id="PRO_5046413860" description="Glycoside hydrolase family 5 domain-containing protein" evidence="1">
    <location>
        <begin position="20"/>
        <end position="363"/>
    </location>
</feature>
<dbReference type="PANTHER" id="PTHR46145">
    <property type="entry name" value="HEPARANASE"/>
    <property type="match status" value="1"/>
</dbReference>
<evidence type="ECO:0000313" key="3">
    <source>
        <dbReference type="Proteomes" id="UP001153148"/>
    </source>
</evidence>
<comment type="caution">
    <text evidence="2">The sequence shown here is derived from an EMBL/GenBank/DDBJ whole genome shotgun (WGS) entry which is preliminary data.</text>
</comment>
<sequence length="363" mass="40681">MQEWLSWLSLAALVSTGLTDQEATLAVNTNKGVHVISDHFLSLTLDPEILLRGTTSLGAARTLNMAKGLAPAYLRLGGPDSNRYTYKMAPDPGEQTENYTITVPHWIVVNQFARDTGLDLVVCLNILQRDGDSWDPTDARGLVAFSDKMGYNLGWQLGYGNKLLDFMSSSSASLVSFTNFPPLLQSFRIWPTTSLQSSWVEMWQHSENCYLPSLASNIPWSWVQTSPSSGTTEDINFLKDYLHEAGSVLSGLTWHPYVLTCTHFNKQINVTSDEMTEKSDSLDWDIDTFSKSTSRFASRKPLWIVESNEKRSDGTFKDALIWARRLGSAARLGAEVIMRQPSDQGLIHPEPPFLDYRNMSLQK</sequence>
<dbReference type="SUPFAM" id="SSF51445">
    <property type="entry name" value="(Trans)glycosidases"/>
    <property type="match status" value="1"/>
</dbReference>
<name>A0ABN7NBD8_TIMPD</name>
<proteinExistence type="predicted"/>
<protein>
    <recommendedName>
        <fullName evidence="4">Glycoside hydrolase family 5 domain-containing protein</fullName>
    </recommendedName>
</protein>
<reference evidence="2" key="1">
    <citation type="submission" date="2021-03" db="EMBL/GenBank/DDBJ databases">
        <authorList>
            <person name="Tran Van P."/>
        </authorList>
    </citation>
    <scope>NUCLEOTIDE SEQUENCE</scope>
</reference>
<keyword evidence="1" id="KW-0732">Signal</keyword>
<dbReference type="Gene3D" id="3.20.20.80">
    <property type="entry name" value="Glycosidases"/>
    <property type="match status" value="1"/>
</dbReference>
<dbReference type="Proteomes" id="UP001153148">
    <property type="component" value="Unassembled WGS sequence"/>
</dbReference>
<gene>
    <name evidence="2" type="ORF">TPAB3V08_LOCUS224</name>
</gene>
<dbReference type="InterPro" id="IPR017853">
    <property type="entry name" value="GH"/>
</dbReference>
<evidence type="ECO:0000313" key="2">
    <source>
        <dbReference type="EMBL" id="CAG2053148.1"/>
    </source>
</evidence>